<reference evidence="9" key="2">
    <citation type="submission" date="2022-01" db="EMBL/GenBank/DDBJ databases">
        <authorList>
            <person name="Yamashiro T."/>
            <person name="Shiraishi A."/>
            <person name="Satake H."/>
            <person name="Nakayama K."/>
        </authorList>
    </citation>
    <scope>NUCLEOTIDE SEQUENCE</scope>
</reference>
<keyword evidence="1" id="KW-0808">Transferase</keyword>
<keyword evidence="2" id="KW-0833">Ubl conjugation pathway</keyword>
<evidence type="ECO:0000259" key="7">
    <source>
        <dbReference type="PROSITE" id="PS50158"/>
    </source>
</evidence>
<dbReference type="CDD" id="cd23797">
    <property type="entry name" value="UBCc_UBE2H"/>
    <property type="match status" value="1"/>
</dbReference>
<protein>
    <submittedName>
        <fullName evidence="9">ARID DNA-binding domain-containing protein</fullName>
    </submittedName>
</protein>
<feature type="active site" description="Glycyl thioester intermediate" evidence="4">
    <location>
        <position position="573"/>
    </location>
</feature>
<dbReference type="SMART" id="SM00212">
    <property type="entry name" value="UBCc"/>
    <property type="match status" value="1"/>
</dbReference>
<evidence type="ECO:0000256" key="5">
    <source>
        <dbReference type="SAM" id="MobiDB-lite"/>
    </source>
</evidence>
<dbReference type="InterPro" id="IPR001878">
    <property type="entry name" value="Znf_CCHC"/>
</dbReference>
<dbReference type="PROSITE" id="PS51011">
    <property type="entry name" value="ARID"/>
    <property type="match status" value="1"/>
</dbReference>
<evidence type="ECO:0000256" key="3">
    <source>
        <dbReference type="PROSITE-ProRule" id="PRU00047"/>
    </source>
</evidence>
<keyword evidence="10" id="KW-1185">Reference proteome</keyword>
<gene>
    <name evidence="9" type="ORF">Tco_0877587</name>
</gene>
<dbReference type="Gene3D" id="4.10.60.10">
    <property type="entry name" value="Zinc finger, CCHC-type"/>
    <property type="match status" value="2"/>
</dbReference>
<feature type="domain" description="CCHC-type" evidence="7">
    <location>
        <begin position="404"/>
        <end position="419"/>
    </location>
</feature>
<feature type="region of interest" description="Disordered" evidence="5">
    <location>
        <begin position="631"/>
        <end position="677"/>
    </location>
</feature>
<dbReference type="Pfam" id="PF01388">
    <property type="entry name" value="ARID"/>
    <property type="match status" value="1"/>
</dbReference>
<dbReference type="Gene3D" id="1.10.150.60">
    <property type="entry name" value="ARID DNA-binding domain"/>
    <property type="match status" value="1"/>
</dbReference>
<dbReference type="PROSITE" id="PS00183">
    <property type="entry name" value="UBC_1"/>
    <property type="match status" value="1"/>
</dbReference>
<evidence type="ECO:0000256" key="1">
    <source>
        <dbReference type="ARBA" id="ARBA00022679"/>
    </source>
</evidence>
<feature type="domain" description="ARID" evidence="8">
    <location>
        <begin position="244"/>
        <end position="336"/>
    </location>
</feature>
<evidence type="ECO:0000313" key="10">
    <source>
        <dbReference type="Proteomes" id="UP001151760"/>
    </source>
</evidence>
<accession>A0ABQ5BVU6</accession>
<dbReference type="PROSITE" id="PS50158">
    <property type="entry name" value="ZF_CCHC"/>
    <property type="match status" value="1"/>
</dbReference>
<feature type="domain" description="UBC core" evidence="6">
    <location>
        <begin position="481"/>
        <end position="636"/>
    </location>
</feature>
<proteinExistence type="predicted"/>
<dbReference type="GO" id="GO:0003677">
    <property type="term" value="F:DNA binding"/>
    <property type="evidence" value="ECO:0007669"/>
    <property type="project" value="UniProtKB-KW"/>
</dbReference>
<keyword evidence="3" id="KW-0863">Zinc-finger</keyword>
<dbReference type="InterPro" id="IPR023313">
    <property type="entry name" value="UBQ-conjugating_AS"/>
</dbReference>
<evidence type="ECO:0000256" key="4">
    <source>
        <dbReference type="PROSITE-ProRule" id="PRU10133"/>
    </source>
</evidence>
<comment type="caution">
    <text evidence="9">The sequence shown here is derived from an EMBL/GenBank/DDBJ whole genome shotgun (WGS) entry which is preliminary data.</text>
</comment>
<dbReference type="Gene3D" id="3.10.110.10">
    <property type="entry name" value="Ubiquitin Conjugating Enzyme"/>
    <property type="match status" value="1"/>
</dbReference>
<evidence type="ECO:0000313" key="9">
    <source>
        <dbReference type="EMBL" id="GJT18881.1"/>
    </source>
</evidence>
<dbReference type="SUPFAM" id="SSF46774">
    <property type="entry name" value="ARID-like"/>
    <property type="match status" value="1"/>
</dbReference>
<dbReference type="PROSITE" id="PS50127">
    <property type="entry name" value="UBC_2"/>
    <property type="match status" value="1"/>
</dbReference>
<dbReference type="InterPro" id="IPR016135">
    <property type="entry name" value="UBQ-conjugating_enzyme/RWD"/>
</dbReference>
<dbReference type="SUPFAM" id="SSF54495">
    <property type="entry name" value="UBC-like"/>
    <property type="match status" value="1"/>
</dbReference>
<dbReference type="InterPro" id="IPR001606">
    <property type="entry name" value="ARID_dom"/>
</dbReference>
<keyword evidence="3" id="KW-0862">Zinc</keyword>
<dbReference type="InterPro" id="IPR000608">
    <property type="entry name" value="UBC"/>
</dbReference>
<dbReference type="InterPro" id="IPR036431">
    <property type="entry name" value="ARID_dom_sf"/>
</dbReference>
<evidence type="ECO:0000256" key="2">
    <source>
        <dbReference type="ARBA" id="ARBA00022786"/>
    </source>
</evidence>
<dbReference type="Pfam" id="PF00179">
    <property type="entry name" value="UQ_con"/>
    <property type="match status" value="1"/>
</dbReference>
<feature type="region of interest" description="Disordered" evidence="5">
    <location>
        <begin position="426"/>
        <end position="449"/>
    </location>
</feature>
<dbReference type="Proteomes" id="UP001151760">
    <property type="component" value="Unassembled WGS sequence"/>
</dbReference>
<feature type="compositionally biased region" description="Acidic residues" evidence="5">
    <location>
        <begin position="640"/>
        <end position="658"/>
    </location>
</feature>
<sequence length="677" mass="78459">MVNTNTYLEANWSYKPKRSGQNQQWCQSKSWKPLRKMSQREFTQRQIKREKEERIGRCVRQTIRSCKDMLKKKLKEVEAFNSSILQDKHKRNKCFYRRERGHFIRTCPKKISDDAESADKHSDASLERKKEINSVQPEVSLKYPKFIHFETDGILKGTNQGSWDDFWYLSKSSDKHFCSNLNMFCNIKENFLISNLENQKNPYSHMEWERIEEDMNSSEVHTFHEFVAFLNLIKNDELVSKGWDLYRDRFVKVLKWFYSHYLQRQLPGPIPPIIHGIPIHLFDLYKLIEYMGGYLSVHFGQEFGALAEILGLTRKDGEDIRKCYMVYLDIFISYYKTARAPEVPAKAEEDSSLESYQWNIGKTCAPLAVQKGKEKLEHFGIKLEEEEVCKEQQPAYYGKDQITCYRCHNFGHYAYECPNKHKDQGNYTSYKEPSTSKISDKEDSSSSNTSIDMAVRTTTSIHLFIFVISKDHIQDDQNMAARLATTMFKFNSLKGTPIQVKPWLMNDYKVELINESNHQFIVFFHGPADSLYAGGVWKVSVELPEEYPFSSPSIAFATKIYHPNIHFETGTVCVNVLNQAWSPLTDLVNVFELYLPMFLNEPNAEDPLNADAAALFVRDKPAYEAKVKEFAKPEDVGLVPEEESNDEEPSDDENDSGDEAPAAGSEDESMDVDPVNQ</sequence>
<dbReference type="InterPro" id="IPR036875">
    <property type="entry name" value="Znf_CCHC_sf"/>
</dbReference>
<dbReference type="PANTHER" id="PTHR24068">
    <property type="entry name" value="UBIQUITIN-CONJUGATING ENZYME E2"/>
    <property type="match status" value="1"/>
</dbReference>
<dbReference type="SMART" id="SM00343">
    <property type="entry name" value="ZnF_C2HC"/>
    <property type="match status" value="2"/>
</dbReference>
<reference evidence="9" key="1">
    <citation type="journal article" date="2022" name="Int. J. Mol. Sci.">
        <title>Draft Genome of Tanacetum Coccineum: Genomic Comparison of Closely Related Tanacetum-Family Plants.</title>
        <authorList>
            <person name="Yamashiro T."/>
            <person name="Shiraishi A."/>
            <person name="Nakayama K."/>
            <person name="Satake H."/>
        </authorList>
    </citation>
    <scope>NUCLEOTIDE SEQUENCE</scope>
</reference>
<keyword evidence="3" id="KW-0479">Metal-binding</keyword>
<dbReference type="EMBL" id="BQNB010013673">
    <property type="protein sequence ID" value="GJT18881.1"/>
    <property type="molecule type" value="Genomic_DNA"/>
</dbReference>
<name>A0ABQ5BVU6_9ASTR</name>
<organism evidence="9 10">
    <name type="scientific">Tanacetum coccineum</name>
    <dbReference type="NCBI Taxonomy" id="301880"/>
    <lineage>
        <taxon>Eukaryota</taxon>
        <taxon>Viridiplantae</taxon>
        <taxon>Streptophyta</taxon>
        <taxon>Embryophyta</taxon>
        <taxon>Tracheophyta</taxon>
        <taxon>Spermatophyta</taxon>
        <taxon>Magnoliopsida</taxon>
        <taxon>eudicotyledons</taxon>
        <taxon>Gunneridae</taxon>
        <taxon>Pentapetalae</taxon>
        <taxon>asterids</taxon>
        <taxon>campanulids</taxon>
        <taxon>Asterales</taxon>
        <taxon>Asteraceae</taxon>
        <taxon>Asteroideae</taxon>
        <taxon>Anthemideae</taxon>
        <taxon>Anthemidinae</taxon>
        <taxon>Tanacetum</taxon>
    </lineage>
</organism>
<keyword evidence="9" id="KW-0238">DNA-binding</keyword>
<evidence type="ECO:0000259" key="6">
    <source>
        <dbReference type="PROSITE" id="PS50127"/>
    </source>
</evidence>
<evidence type="ECO:0000259" key="8">
    <source>
        <dbReference type="PROSITE" id="PS51011"/>
    </source>
</evidence>
<dbReference type="SUPFAM" id="SSF57756">
    <property type="entry name" value="Retrovirus zinc finger-like domains"/>
    <property type="match status" value="1"/>
</dbReference>